<organism evidence="2 3">
    <name type="scientific">Ilex paraguariensis</name>
    <name type="common">yerba mate</name>
    <dbReference type="NCBI Taxonomy" id="185542"/>
    <lineage>
        <taxon>Eukaryota</taxon>
        <taxon>Viridiplantae</taxon>
        <taxon>Streptophyta</taxon>
        <taxon>Embryophyta</taxon>
        <taxon>Tracheophyta</taxon>
        <taxon>Spermatophyta</taxon>
        <taxon>Magnoliopsida</taxon>
        <taxon>eudicotyledons</taxon>
        <taxon>Gunneridae</taxon>
        <taxon>Pentapetalae</taxon>
        <taxon>asterids</taxon>
        <taxon>campanulids</taxon>
        <taxon>Aquifoliales</taxon>
        <taxon>Aquifoliaceae</taxon>
        <taxon>Ilex</taxon>
    </lineage>
</organism>
<proteinExistence type="predicted"/>
<name>A0ABC8SDU0_9AQUA</name>
<keyword evidence="3" id="KW-1185">Reference proteome</keyword>
<dbReference type="AlphaFoldDB" id="A0ABC8SDU0"/>
<dbReference type="EMBL" id="CAUOFW020002626">
    <property type="protein sequence ID" value="CAK9155042.1"/>
    <property type="molecule type" value="Genomic_DNA"/>
</dbReference>
<protein>
    <submittedName>
        <fullName evidence="2">Uncharacterized protein</fullName>
    </submittedName>
</protein>
<feature type="region of interest" description="Disordered" evidence="1">
    <location>
        <begin position="49"/>
        <end position="85"/>
    </location>
</feature>
<evidence type="ECO:0000313" key="3">
    <source>
        <dbReference type="Proteomes" id="UP001642360"/>
    </source>
</evidence>
<sequence>MSANRTMENNCGFMSCEKLDRVANWLGTSVASAFFTSLERCSCINLSTSHDADDDENEEEAKDRPLMLTKPISHDDSVSTHNNTPDKLSHRVLGLITHRRKLAGTIPAQYWVILRNMGMARSKWVRGGLHHPPLSFGVSQTMDGNGTNPTGGAAGNLKNAVIAFRVPLPSILFYLSFLHNFHDHPIITGDGDSIASLWTWCYSHPLLLANLLFLLNVNVLF</sequence>
<gene>
    <name evidence="2" type="ORF">ILEXP_LOCUS23424</name>
</gene>
<reference evidence="2 3" key="1">
    <citation type="submission" date="2024-02" db="EMBL/GenBank/DDBJ databases">
        <authorList>
            <person name="Vignale AGUSTIN F."/>
            <person name="Sosa J E."/>
            <person name="Modenutti C."/>
        </authorList>
    </citation>
    <scope>NUCLEOTIDE SEQUENCE [LARGE SCALE GENOMIC DNA]</scope>
</reference>
<dbReference type="PANTHER" id="PTHR34061:SF11">
    <property type="entry name" value="PROTEIN, PUTATIVE-RELATED"/>
    <property type="match status" value="1"/>
</dbReference>
<evidence type="ECO:0000256" key="1">
    <source>
        <dbReference type="SAM" id="MobiDB-lite"/>
    </source>
</evidence>
<accession>A0ABC8SDU0</accession>
<evidence type="ECO:0000313" key="2">
    <source>
        <dbReference type="EMBL" id="CAK9155042.1"/>
    </source>
</evidence>
<dbReference type="PANTHER" id="PTHR34061">
    <property type="entry name" value="PROTEIN, PUTATIVE-RELATED"/>
    <property type="match status" value="1"/>
</dbReference>
<comment type="caution">
    <text evidence="2">The sequence shown here is derived from an EMBL/GenBank/DDBJ whole genome shotgun (WGS) entry which is preliminary data.</text>
</comment>
<dbReference type="Proteomes" id="UP001642360">
    <property type="component" value="Unassembled WGS sequence"/>
</dbReference>